<organism evidence="2 3">
    <name type="scientific">Evansella cellulosilytica (strain ATCC 21833 / DSM 2522 / FERM P-1141 / JCM 9156 / N-4)</name>
    <name type="common">Bacillus cellulosilyticus</name>
    <dbReference type="NCBI Taxonomy" id="649639"/>
    <lineage>
        <taxon>Bacteria</taxon>
        <taxon>Bacillati</taxon>
        <taxon>Bacillota</taxon>
        <taxon>Bacilli</taxon>
        <taxon>Bacillales</taxon>
        <taxon>Bacillaceae</taxon>
        <taxon>Evansella</taxon>
    </lineage>
</organism>
<dbReference type="InterPro" id="IPR029491">
    <property type="entry name" value="Helicase_HTH"/>
</dbReference>
<evidence type="ECO:0000313" key="2">
    <source>
        <dbReference type="EMBL" id="ADU30093.1"/>
    </source>
</evidence>
<evidence type="ECO:0000259" key="1">
    <source>
        <dbReference type="Pfam" id="PF14493"/>
    </source>
</evidence>
<dbReference type="PIRSF" id="PIRSF021350">
    <property type="entry name" value="UCP021350"/>
    <property type="match status" value="1"/>
</dbReference>
<name>E6TYP3_EVAC2</name>
<dbReference type="Proteomes" id="UP000001401">
    <property type="component" value="Chromosome"/>
</dbReference>
<dbReference type="Pfam" id="PF14493">
    <property type="entry name" value="HTH_40"/>
    <property type="match status" value="1"/>
</dbReference>
<dbReference type="STRING" id="649639.Bcell_1831"/>
<feature type="domain" description="Helicase Helix-turn-helix" evidence="1">
    <location>
        <begin position="257"/>
        <end position="344"/>
    </location>
</feature>
<dbReference type="eggNOG" id="COG4955">
    <property type="taxonomic scope" value="Bacteria"/>
</dbReference>
<dbReference type="HOGENOM" id="CLU_066169_0_0_9"/>
<sequence>MNYFSWLLLKIIKKIDGQRSSSGIFHLLTGKRSAQTIQDAFLFQCTQIVGSMKEMSRQAYEEAIRKLVINDLVMLEKRAVILTKNGELKLRALDDIFHLPKSYNASRFEWNGLTNFFWERLSLTIQTLSYVNIKQYTFIPVTYKMNTQRWVKSYLTHSSSTYQEISINLHKEIKQFLLNLSNEEAELFVSRLTSPYKTGKTYSQLSHLYQNDPLYTKIYFHSILHRLIHEVKSNSDYTFLKKFIPVLNNIQLLTASATESKKLLDIGKTMKEVSEIRNLKESTIEDHVIELALFDPLFDYESFISAEQMEEIILISNRLGTKKLRAIKEKLPCEINYFQIRLALTKMEENN</sequence>
<evidence type="ECO:0000313" key="3">
    <source>
        <dbReference type="Proteomes" id="UP000001401"/>
    </source>
</evidence>
<reference evidence="2" key="1">
    <citation type="submission" date="2010-12" db="EMBL/GenBank/DDBJ databases">
        <title>Complete sequence of Bacillus cellulosilyticus DSM 2522.</title>
        <authorList>
            <consortium name="US DOE Joint Genome Institute"/>
            <person name="Lucas S."/>
            <person name="Copeland A."/>
            <person name="Lapidus A."/>
            <person name="Cheng J.-F."/>
            <person name="Bruce D."/>
            <person name="Goodwin L."/>
            <person name="Pitluck S."/>
            <person name="Chertkov O."/>
            <person name="Detter J.C."/>
            <person name="Han C."/>
            <person name="Tapia R."/>
            <person name="Land M."/>
            <person name="Hauser L."/>
            <person name="Jeffries C."/>
            <person name="Kyrpides N."/>
            <person name="Ivanova N."/>
            <person name="Mikhailova N."/>
            <person name="Brumm P."/>
            <person name="Mead D."/>
            <person name="Woyke T."/>
        </authorList>
    </citation>
    <scope>NUCLEOTIDE SEQUENCE [LARGE SCALE GENOMIC DNA]</scope>
    <source>
        <strain evidence="2">DSM 2522</strain>
    </source>
</reference>
<protein>
    <recommendedName>
        <fullName evidence="1">Helicase Helix-turn-helix domain-containing protein</fullName>
    </recommendedName>
</protein>
<dbReference type="RefSeq" id="WP_013488429.1">
    <property type="nucleotide sequence ID" value="NC_014829.1"/>
</dbReference>
<dbReference type="AlphaFoldDB" id="E6TYP3"/>
<proteinExistence type="predicted"/>
<accession>E6TYP3</accession>
<keyword evidence="3" id="KW-1185">Reference proteome</keyword>
<dbReference type="EMBL" id="CP002394">
    <property type="protein sequence ID" value="ADU30093.1"/>
    <property type="molecule type" value="Genomic_DNA"/>
</dbReference>
<gene>
    <name evidence="2" type="ordered locus">Bcell_1831</name>
</gene>
<dbReference type="KEGG" id="bco:Bcell_1831"/>
<dbReference type="InterPro" id="IPR008308">
    <property type="entry name" value="YpbB-like"/>
</dbReference>
<dbReference type="OrthoDB" id="2354672at2"/>